<comment type="caution">
    <text evidence="1">The sequence shown here is derived from an EMBL/GenBank/DDBJ whole genome shotgun (WGS) entry which is preliminary data.</text>
</comment>
<evidence type="ECO:0000313" key="1">
    <source>
        <dbReference type="EMBL" id="PTN08314.1"/>
    </source>
</evidence>
<evidence type="ECO:0000313" key="2">
    <source>
        <dbReference type="Proteomes" id="UP000243525"/>
    </source>
</evidence>
<keyword evidence="2" id="KW-1185">Reference proteome</keyword>
<dbReference type="OrthoDB" id="1093345at2"/>
<dbReference type="InterPro" id="IPR015943">
    <property type="entry name" value="WD40/YVTN_repeat-like_dom_sf"/>
</dbReference>
<dbReference type="Proteomes" id="UP000243525">
    <property type="component" value="Unassembled WGS sequence"/>
</dbReference>
<dbReference type="AlphaFoldDB" id="A0A2T5C130"/>
<dbReference type="RefSeq" id="WP_107822459.1">
    <property type="nucleotide sequence ID" value="NZ_QAAD01000009.1"/>
</dbReference>
<dbReference type="EMBL" id="QAAD01000009">
    <property type="protein sequence ID" value="PTN08314.1"/>
    <property type="molecule type" value="Genomic_DNA"/>
</dbReference>
<dbReference type="SUPFAM" id="SSF50998">
    <property type="entry name" value="Quinoprotein alcohol dehydrogenase-like"/>
    <property type="match status" value="1"/>
</dbReference>
<accession>A0A2T5C130</accession>
<protein>
    <submittedName>
        <fullName evidence="1">Uncharacterized protein</fullName>
    </submittedName>
</protein>
<dbReference type="InterPro" id="IPR011047">
    <property type="entry name" value="Quinoprotein_ADH-like_sf"/>
</dbReference>
<proteinExistence type="predicted"/>
<sequence length="919" mass="105863">MRKFLIPLLLVLFVILGFAWYFMARQSTAYNENSAYQAIPVRTPLIVEVPELRSLLEEIRSNDPVIEALRTATFLKSFWKDVDAIENLMAEDENLRQAIQSKSVVVAFNPEGKDEIEALFALSLNNRGEREKLIAYLKQLQQEGKLKLSQREYDGNEVFQLKSGSQSFAFAEVKGIFLFSRNVIFVEEGIRQVRTDNLYNQAQFKQLYSTVNRGSSCNVFVNHKKLSILLEKLVASDFRKLIRQFANFSDWSELDVDMKDSKFWFNGFSAAGKTFDNYLNVLKNQTGQRFRMDRVLSGNTSMFVNFNLDDFNQFQDDYVAFLKKQGGSDFYNRETALTHAEKGGRKALIPLFEEIADNDFAMAYGSVLQNDPTLNRFFIAKVKSQSAAKELLLPVLENFAKSAKKTLADTESKYQLQKDVVYSIYQFPVPELARLLFGNVFSGVACNYLCFYDNYLVFADSEPALKNYIHDLVLSATLEKDIHFQKFQEEMASRSSVYFYLNCSKAFNLGTYYLNEEAFASVKAHEDLFRKFYALGWQISTNSGSLLNNLYLRFDPVMKVDPQTVWQSKLDTTIWIKPQIVTNHYDRQNKEVMVQDNANNLYLINKEGVRLWKVKLSDKILGDVYQVDYYRNGKLQYLFNTKDKLYLLDRNGNHLARFPVNFRSPATNGVALFDYDSNRDYRFFVACENKEIYCYDRDGRIVNGWKSGKTDGLVTNQIQHFRIDGKDYIACADQYKTYIFDRQGNIRVKTTDHFEHSGNQLYLVKAGSFALATTDVKGLVHLQYFNGQAKTLDLGSFNKSHFFVADDLNNDGQSDFVIADGKELTCYSDKGKELMEYEFSSTISNRPNIYTFANADKKVGVVCSNENRVYLVNMNGKLYNGFPLQGNTDFSIGYMSRANDYFNLLVGNEDNSFFNYKVE</sequence>
<reference evidence="1 2" key="1">
    <citation type="submission" date="2018-04" db="EMBL/GenBank/DDBJ databases">
        <title>Genomic Encyclopedia of Archaeal and Bacterial Type Strains, Phase II (KMG-II): from individual species to whole genera.</title>
        <authorList>
            <person name="Goeker M."/>
        </authorList>
    </citation>
    <scope>NUCLEOTIDE SEQUENCE [LARGE SCALE GENOMIC DNA]</scope>
    <source>
        <strain evidence="1 2">DSM 28823</strain>
    </source>
</reference>
<name>A0A2T5C130_9BACT</name>
<organism evidence="1 2">
    <name type="scientific">Mangrovibacterium marinum</name>
    <dbReference type="NCBI Taxonomy" id="1639118"/>
    <lineage>
        <taxon>Bacteria</taxon>
        <taxon>Pseudomonadati</taxon>
        <taxon>Bacteroidota</taxon>
        <taxon>Bacteroidia</taxon>
        <taxon>Marinilabiliales</taxon>
        <taxon>Prolixibacteraceae</taxon>
        <taxon>Mangrovibacterium</taxon>
    </lineage>
</organism>
<dbReference type="Gene3D" id="2.130.10.10">
    <property type="entry name" value="YVTN repeat-like/Quinoprotein amine dehydrogenase"/>
    <property type="match status" value="1"/>
</dbReference>
<gene>
    <name evidence="1" type="ORF">C8N47_10948</name>
</gene>